<keyword evidence="5" id="KW-1185">Reference proteome</keyword>
<accession>A0A673XIY6</accession>
<keyword evidence="1" id="KW-0812">Transmembrane</keyword>
<keyword evidence="1" id="KW-1133">Transmembrane helix</keyword>
<keyword evidence="2" id="KW-0732">Signal</keyword>
<reference evidence="4" key="2">
    <citation type="submission" date="2025-09" db="UniProtKB">
        <authorList>
            <consortium name="Ensembl"/>
        </authorList>
    </citation>
    <scope>IDENTIFICATION</scope>
</reference>
<dbReference type="OMA" id="FRFANFL"/>
<proteinExistence type="predicted"/>
<dbReference type="InterPro" id="IPR050561">
    <property type="entry name" value="PTP"/>
</dbReference>
<dbReference type="InParanoid" id="A0A673XIY6"/>
<dbReference type="PROSITE" id="PS50056">
    <property type="entry name" value="TYR_PHOSPHATASE_2"/>
    <property type="match status" value="1"/>
</dbReference>
<feature type="domain" description="Tyrosine specific protein phosphatases" evidence="3">
    <location>
        <begin position="121"/>
        <end position="182"/>
    </location>
</feature>
<feature type="transmembrane region" description="Helical" evidence="1">
    <location>
        <begin position="239"/>
        <end position="259"/>
    </location>
</feature>
<dbReference type="GeneTree" id="ENSGT00940000165406"/>
<evidence type="ECO:0000259" key="3">
    <source>
        <dbReference type="PROSITE" id="PS50056"/>
    </source>
</evidence>
<dbReference type="Ensembl" id="ENSSTUT00000025393.1">
    <property type="protein sequence ID" value="ENSSTUP00000024205.1"/>
    <property type="gene ID" value="ENSSTUG00000010595.1"/>
</dbReference>
<dbReference type="AlphaFoldDB" id="A0A673XIY6"/>
<organism evidence="4 5">
    <name type="scientific">Salmo trutta</name>
    <name type="common">Brown trout</name>
    <dbReference type="NCBI Taxonomy" id="8032"/>
    <lineage>
        <taxon>Eukaryota</taxon>
        <taxon>Metazoa</taxon>
        <taxon>Chordata</taxon>
        <taxon>Craniata</taxon>
        <taxon>Vertebrata</taxon>
        <taxon>Euteleostomi</taxon>
        <taxon>Actinopterygii</taxon>
        <taxon>Neopterygii</taxon>
        <taxon>Teleostei</taxon>
        <taxon>Protacanthopterygii</taxon>
        <taxon>Salmoniformes</taxon>
        <taxon>Salmonidae</taxon>
        <taxon>Salmoninae</taxon>
        <taxon>Salmo</taxon>
    </lineage>
</organism>
<keyword evidence="1" id="KW-0472">Membrane</keyword>
<evidence type="ECO:0000313" key="4">
    <source>
        <dbReference type="Ensembl" id="ENSSTUP00000024205.1"/>
    </source>
</evidence>
<evidence type="ECO:0000256" key="1">
    <source>
        <dbReference type="SAM" id="Phobius"/>
    </source>
</evidence>
<evidence type="ECO:0000256" key="2">
    <source>
        <dbReference type="SAM" id="SignalP"/>
    </source>
</evidence>
<dbReference type="PANTHER" id="PTHR23339">
    <property type="entry name" value="TYROSINE SPECIFIC PROTEIN PHOSPHATASE AND DUAL SPECIFICITY PROTEIN PHOSPHATASE"/>
    <property type="match status" value="1"/>
</dbReference>
<feature type="chain" id="PRO_5025499174" description="Tyrosine specific protein phosphatases domain-containing protein" evidence="2">
    <location>
        <begin position="30"/>
        <end position="262"/>
    </location>
</feature>
<dbReference type="InterPro" id="IPR029021">
    <property type="entry name" value="Prot-tyrosine_phosphatase-like"/>
</dbReference>
<evidence type="ECO:0000313" key="5">
    <source>
        <dbReference type="Proteomes" id="UP000472277"/>
    </source>
</evidence>
<feature type="signal peptide" evidence="2">
    <location>
        <begin position="1"/>
        <end position="29"/>
    </location>
</feature>
<dbReference type="Proteomes" id="UP000472277">
    <property type="component" value="Chromosome 7"/>
</dbReference>
<dbReference type="Gene3D" id="3.90.190.10">
    <property type="entry name" value="Protein tyrosine phosphatase superfamily"/>
    <property type="match status" value="1"/>
</dbReference>
<protein>
    <recommendedName>
        <fullName evidence="3">Tyrosine specific protein phosphatases domain-containing protein</fullName>
    </recommendedName>
</protein>
<dbReference type="InterPro" id="IPR000387">
    <property type="entry name" value="Tyr_Pase_dom"/>
</dbReference>
<dbReference type="SUPFAM" id="SSF52799">
    <property type="entry name" value="(Phosphotyrosine protein) phosphatases II"/>
    <property type="match status" value="1"/>
</dbReference>
<sequence length="262" mass="29899">MPSIMPMVPVLRLAYSQIICLLACGGLDCRYERPACWMPSQQTVQGLYSHWVTDDIWSMARSSSHIKKYSIIEQLNIKSIINMLSPGEHAHCGPPLQPDTGFTYFLQTFMENDNFGVSSVMGMMDGVKMLTYGVKEGKVAVHCCASLERTGVGILRLIACHQIYTLRVSSSEMVHYVHIKRPRRSARCLTLSVCWALSWPSTLTSYLHHQVLLFHGQEARTLRHTPKVSVLCNYFDNTLFILLVIYFPCGCLRFWLWVLNFI</sequence>
<name>A0A673XIY6_SALTR</name>
<reference evidence="4" key="1">
    <citation type="submission" date="2025-08" db="UniProtKB">
        <authorList>
            <consortium name="Ensembl"/>
        </authorList>
    </citation>
    <scope>IDENTIFICATION</scope>
</reference>